<organism evidence="2 3">
    <name type="scientific">Streptomyces thermogriseus</name>
    <dbReference type="NCBI Taxonomy" id="75292"/>
    <lineage>
        <taxon>Bacteria</taxon>
        <taxon>Bacillati</taxon>
        <taxon>Actinomycetota</taxon>
        <taxon>Actinomycetes</taxon>
        <taxon>Kitasatosporales</taxon>
        <taxon>Streptomycetaceae</taxon>
        <taxon>Streptomyces</taxon>
    </lineage>
</organism>
<evidence type="ECO:0000313" key="2">
    <source>
        <dbReference type="EMBL" id="GAA1014333.1"/>
    </source>
</evidence>
<name>A0ABN1T3S1_9ACTN</name>
<feature type="region of interest" description="Disordered" evidence="1">
    <location>
        <begin position="225"/>
        <end position="283"/>
    </location>
</feature>
<feature type="compositionally biased region" description="Basic and acidic residues" evidence="1">
    <location>
        <begin position="25"/>
        <end position="35"/>
    </location>
</feature>
<proteinExistence type="predicted"/>
<gene>
    <name evidence="2" type="ORF">GCM10009564_43660</name>
</gene>
<feature type="compositionally biased region" description="Gly residues" evidence="1">
    <location>
        <begin position="225"/>
        <end position="241"/>
    </location>
</feature>
<sequence length="283" mass="29290">MCSAERTLQRQRHHGMSLTGMPPMVDERRPRREEGSEPCTVTDRTFPVVIASFAPAIHLAVTPRRPGVTQGPAGAPVACASLAAGRVTTTEFTRALSRPVHGGRSRQGARRTVRPRHARTPRHVAGDELPALFHAGLRAGGHEDAHGRRAAGDATERTAQAGWIARTVLRAVLERTGGSEASAGTVRRALDRGLAVGTGGLTPPLRWRTPDLLASSGFVPAGRCGGDPAGGAAGPAGAGRGGVRRDGEEPEDADLDRPVRVPSPLGRPGHGPAGVTARSAGAG</sequence>
<feature type="compositionally biased region" description="Basic residues" evidence="1">
    <location>
        <begin position="101"/>
        <end position="120"/>
    </location>
</feature>
<dbReference type="Proteomes" id="UP001501072">
    <property type="component" value="Unassembled WGS sequence"/>
</dbReference>
<protein>
    <submittedName>
        <fullName evidence="2">Uncharacterized protein</fullName>
    </submittedName>
</protein>
<keyword evidence="3" id="KW-1185">Reference proteome</keyword>
<feature type="region of interest" description="Disordered" evidence="1">
    <location>
        <begin position="1"/>
        <end position="39"/>
    </location>
</feature>
<feature type="region of interest" description="Disordered" evidence="1">
    <location>
        <begin position="97"/>
        <end position="120"/>
    </location>
</feature>
<evidence type="ECO:0000256" key="1">
    <source>
        <dbReference type="SAM" id="MobiDB-lite"/>
    </source>
</evidence>
<reference evidence="2 3" key="1">
    <citation type="journal article" date="2019" name="Int. J. Syst. Evol. Microbiol.">
        <title>The Global Catalogue of Microorganisms (GCM) 10K type strain sequencing project: providing services to taxonomists for standard genome sequencing and annotation.</title>
        <authorList>
            <consortium name="The Broad Institute Genomics Platform"/>
            <consortium name="The Broad Institute Genome Sequencing Center for Infectious Disease"/>
            <person name="Wu L."/>
            <person name="Ma J."/>
        </authorList>
    </citation>
    <scope>NUCLEOTIDE SEQUENCE [LARGE SCALE GENOMIC DNA]</scope>
    <source>
        <strain evidence="2 3">JCM 11269</strain>
    </source>
</reference>
<evidence type="ECO:0000313" key="3">
    <source>
        <dbReference type="Proteomes" id="UP001501072"/>
    </source>
</evidence>
<accession>A0ABN1T3S1</accession>
<comment type="caution">
    <text evidence="2">The sequence shown here is derived from an EMBL/GenBank/DDBJ whole genome shotgun (WGS) entry which is preliminary data.</text>
</comment>
<dbReference type="EMBL" id="BAAAHU010000053">
    <property type="protein sequence ID" value="GAA1014333.1"/>
    <property type="molecule type" value="Genomic_DNA"/>
</dbReference>